<name>A0A512MH07_9BACT</name>
<gene>
    <name evidence="1" type="ORF">BGE01nite_49220</name>
</gene>
<organism evidence="1 2">
    <name type="scientific">Brevifollis gellanilyticus</name>
    <dbReference type="NCBI Taxonomy" id="748831"/>
    <lineage>
        <taxon>Bacteria</taxon>
        <taxon>Pseudomonadati</taxon>
        <taxon>Verrucomicrobiota</taxon>
        <taxon>Verrucomicrobiia</taxon>
        <taxon>Verrucomicrobiales</taxon>
        <taxon>Verrucomicrobiaceae</taxon>
    </lineage>
</organism>
<evidence type="ECO:0000313" key="2">
    <source>
        <dbReference type="Proteomes" id="UP000321577"/>
    </source>
</evidence>
<dbReference type="EMBL" id="BKAG01000054">
    <property type="protein sequence ID" value="GEP45631.1"/>
    <property type="molecule type" value="Genomic_DNA"/>
</dbReference>
<sequence length="286" mass="31143">MSEALEFLQVKSRDLDPAKRGVSFLAGDAVRNSPVKITMNCHDVPLSELLDYLAHLAGLEIVVQASGDVKVTSSARMTPPYLASAATQRQLDQVAVVLPQMRFEKASLGEALEFVRVITEKQKPGQSKMHILLDPALDAEKPQIISDVLDVTVADALVYIAAVADAEVICMRNAFYIQPAAQPRGKLADGSLPDLGTPGKAVLPRMPFQGATLREAIDFLVNRSRDLDPEKKGVRILIDEETRKAAGKITLDSHDVTLERALMQVAAVAGVDIYQLRGAVRLRMPR</sequence>
<dbReference type="AlphaFoldDB" id="A0A512MH07"/>
<keyword evidence="2" id="KW-1185">Reference proteome</keyword>
<dbReference type="Proteomes" id="UP000321577">
    <property type="component" value="Unassembled WGS sequence"/>
</dbReference>
<proteinExistence type="predicted"/>
<comment type="caution">
    <text evidence="1">The sequence shown here is derived from an EMBL/GenBank/DDBJ whole genome shotgun (WGS) entry which is preliminary data.</text>
</comment>
<accession>A0A512MH07</accession>
<evidence type="ECO:0000313" key="1">
    <source>
        <dbReference type="EMBL" id="GEP45631.1"/>
    </source>
</evidence>
<reference evidence="1 2" key="1">
    <citation type="submission" date="2019-07" db="EMBL/GenBank/DDBJ databases">
        <title>Whole genome shotgun sequence of Brevifollis gellanilyticus NBRC 108608.</title>
        <authorList>
            <person name="Hosoyama A."/>
            <person name="Uohara A."/>
            <person name="Ohji S."/>
            <person name="Ichikawa N."/>
        </authorList>
    </citation>
    <scope>NUCLEOTIDE SEQUENCE [LARGE SCALE GENOMIC DNA]</scope>
    <source>
        <strain evidence="1 2">NBRC 108608</strain>
    </source>
</reference>
<protein>
    <submittedName>
        <fullName evidence="1">Uncharacterized protein</fullName>
    </submittedName>
</protein>